<comment type="caution">
    <text evidence="3">The sequence shown here is derived from an EMBL/GenBank/DDBJ whole genome shotgun (WGS) entry which is preliminary data.</text>
</comment>
<evidence type="ECO:0000313" key="5">
    <source>
        <dbReference type="Proteomes" id="UP000257123"/>
    </source>
</evidence>
<dbReference type="HAMAP" id="MF_02223">
    <property type="entry name" value="Pantoate_kinase"/>
    <property type="match status" value="1"/>
</dbReference>
<keyword evidence="1" id="KW-0173">Coenzyme A biosynthesis</keyword>
<dbReference type="PANTHER" id="PTHR42282:SF1">
    <property type="entry name" value="PANTOATE KINASE"/>
    <property type="match status" value="1"/>
</dbReference>
<dbReference type="EMBL" id="NMUE01000016">
    <property type="protein sequence ID" value="RFA96023.1"/>
    <property type="molecule type" value="Genomic_DNA"/>
</dbReference>
<evidence type="ECO:0000313" key="2">
    <source>
        <dbReference type="EMBL" id="RFA96023.1"/>
    </source>
</evidence>
<gene>
    <name evidence="2" type="ORF">CGL51_06295</name>
    <name evidence="3" type="ORF">CGL52_06975</name>
</gene>
<evidence type="ECO:0000256" key="1">
    <source>
        <dbReference type="HAMAP-Rule" id="MF_02223"/>
    </source>
</evidence>
<comment type="catalytic activity">
    <reaction evidence="1">
        <text>(R)-pantoate + ATP = (R)-4-phosphopantoate + ADP + H(+)</text>
        <dbReference type="Rhea" id="RHEA:28246"/>
        <dbReference type="ChEBI" id="CHEBI:15378"/>
        <dbReference type="ChEBI" id="CHEBI:15980"/>
        <dbReference type="ChEBI" id="CHEBI:30616"/>
        <dbReference type="ChEBI" id="CHEBI:61294"/>
        <dbReference type="ChEBI" id="CHEBI:456216"/>
        <dbReference type="EC" id="2.7.1.169"/>
    </reaction>
</comment>
<dbReference type="Proteomes" id="UP000256877">
    <property type="component" value="Unassembled WGS sequence"/>
</dbReference>
<evidence type="ECO:0000313" key="4">
    <source>
        <dbReference type="Proteomes" id="UP000256877"/>
    </source>
</evidence>
<dbReference type="OrthoDB" id="85822at2157"/>
<dbReference type="PIRSF" id="PIRSF016896">
    <property type="entry name" value="GHMP_arc_MJ0969"/>
    <property type="match status" value="1"/>
</dbReference>
<dbReference type="GO" id="GO:0005524">
    <property type="term" value="F:ATP binding"/>
    <property type="evidence" value="ECO:0007669"/>
    <property type="project" value="UniProtKB-KW"/>
</dbReference>
<reference evidence="4 5" key="1">
    <citation type="submission" date="2017-07" db="EMBL/GenBank/DDBJ databases">
        <title>Draft genome sequence of aerobic hyperthermophilic archaea, Pyrobaculum aerophilum YKB31 and YKB32.</title>
        <authorList>
            <person name="Mochizuki T."/>
            <person name="Berliner A.J."/>
            <person name="Yoshida-Takashima Y."/>
            <person name="Takaki Y."/>
            <person name="Nunoura T."/>
            <person name="Takai K."/>
        </authorList>
    </citation>
    <scope>NUCLEOTIDE SEQUENCE [LARGE SCALE GENOMIC DNA]</scope>
    <source>
        <strain evidence="2 5">YKB31</strain>
        <strain evidence="3 4">YKB32</strain>
    </source>
</reference>
<dbReference type="InterPro" id="IPR012043">
    <property type="entry name" value="PoK"/>
</dbReference>
<sequence>MAKRLFIPHHISGFWLPVYTDDPVTTGSVGAGVLVGGAVAVYEGVGVRYNDVLLERDGGVKITSPFPLGYGYAASAVVAIAKAIGEAGLAPRAFVKAHVEEVSRRTGLGDVLAIYTGGCLVARVKAGAPGIGETYSMPCPKVGVVTADLAQISTGHMLTSRHSVIASAGAEAVAEFLKNPSFEAFLKIALNFSKRVGFLDARMEALGKLPGVLGLFAKKGVLVVFVERDWILDVAHAVEALGKVHVETLRELRVEPLLP</sequence>
<keyword evidence="1 3" id="KW-0418">Kinase</keyword>
<dbReference type="Proteomes" id="UP000257123">
    <property type="component" value="Unassembled WGS sequence"/>
</dbReference>
<keyword evidence="1" id="KW-0067">ATP-binding</keyword>
<comment type="pathway">
    <text evidence="1">Cofactor biosynthesis; coenzyme A biosynthesis.</text>
</comment>
<organism evidence="3 4">
    <name type="scientific">Pyrobaculum aerophilum</name>
    <dbReference type="NCBI Taxonomy" id="13773"/>
    <lineage>
        <taxon>Archaea</taxon>
        <taxon>Thermoproteota</taxon>
        <taxon>Thermoprotei</taxon>
        <taxon>Thermoproteales</taxon>
        <taxon>Thermoproteaceae</taxon>
        <taxon>Pyrobaculum</taxon>
    </lineage>
</organism>
<proteinExistence type="inferred from homology"/>
<evidence type="ECO:0000313" key="3">
    <source>
        <dbReference type="EMBL" id="RFA98452.1"/>
    </source>
</evidence>
<dbReference type="PANTHER" id="PTHR42282">
    <property type="entry name" value="PANTOATE KINASE-RELATED"/>
    <property type="match status" value="1"/>
</dbReference>
<dbReference type="UniPathway" id="UPA00241"/>
<dbReference type="RefSeq" id="WP_116421107.1">
    <property type="nucleotide sequence ID" value="NZ_NMUE01000016.1"/>
</dbReference>
<dbReference type="AlphaFoldDB" id="A0A371R3T1"/>
<comment type="function">
    <text evidence="1">Phosphorylates (R)-pantoate to form (R)-4-phosphopantoate in the CoA biosynthesis pathway.</text>
</comment>
<keyword evidence="1" id="KW-0547">Nucleotide-binding</keyword>
<accession>A0A371R3T1</accession>
<comment type="similarity">
    <text evidence="1">Belongs to the GHMP kinase family. PoK subfamily.</text>
</comment>
<dbReference type="GO" id="GO:0016301">
    <property type="term" value="F:kinase activity"/>
    <property type="evidence" value="ECO:0007669"/>
    <property type="project" value="UniProtKB-UniRule"/>
</dbReference>
<dbReference type="GO" id="GO:0015937">
    <property type="term" value="P:coenzyme A biosynthetic process"/>
    <property type="evidence" value="ECO:0007669"/>
    <property type="project" value="UniProtKB-UniRule"/>
</dbReference>
<dbReference type="EC" id="2.7.1.169" evidence="1"/>
<protein>
    <recommendedName>
        <fullName evidence="1">Pantoate kinase</fullName>
        <shortName evidence="1">PoK</shortName>
        <ecNumber evidence="1">2.7.1.169</ecNumber>
    </recommendedName>
</protein>
<keyword evidence="1" id="KW-0808">Transferase</keyword>
<name>A0A371R3T1_9CREN</name>
<dbReference type="EMBL" id="NMUF01000016">
    <property type="protein sequence ID" value="RFA98452.1"/>
    <property type="molecule type" value="Genomic_DNA"/>
</dbReference>